<evidence type="ECO:0000256" key="7">
    <source>
        <dbReference type="ARBA" id="ARBA00023034"/>
    </source>
</evidence>
<reference evidence="9" key="1">
    <citation type="journal article" date="2014" name="Nat. Genet.">
        <title>Genome of the human hookworm Necator americanus.</title>
        <authorList>
            <person name="Tang Y.T."/>
            <person name="Gao X."/>
            <person name="Rosa B.A."/>
            <person name="Abubucker S."/>
            <person name="Hallsworth-Pepin K."/>
            <person name="Martin J."/>
            <person name="Tyagi R."/>
            <person name="Heizer E."/>
            <person name="Zhang X."/>
            <person name="Bhonagiri-Palsikar V."/>
            <person name="Minx P."/>
            <person name="Warren W.C."/>
            <person name="Wang Q."/>
            <person name="Zhan B."/>
            <person name="Hotez P.J."/>
            <person name="Sternberg P.W."/>
            <person name="Dougall A."/>
            <person name="Gaze S.T."/>
            <person name="Mulvenna J."/>
            <person name="Sotillo J."/>
            <person name="Ranganathan S."/>
            <person name="Rabelo E.M."/>
            <person name="Wilson R.K."/>
            <person name="Felgner P.L."/>
            <person name="Bethony J."/>
            <person name="Hawdon J.M."/>
            <person name="Gasser R.B."/>
            <person name="Loukas A."/>
            <person name="Mitreva M."/>
        </authorList>
    </citation>
    <scope>NUCLEOTIDE SEQUENCE [LARGE SCALE GENOMIC DNA]</scope>
</reference>
<name>W2SZ16_NECAM</name>
<dbReference type="KEGG" id="nai:NECAME_12717"/>
<protein>
    <submittedName>
        <fullName evidence="8">Transport protein particle component, Bet3</fullName>
    </submittedName>
</protein>
<keyword evidence="7" id="KW-0333">Golgi apparatus</keyword>
<dbReference type="AlphaFoldDB" id="W2SZ16"/>
<evidence type="ECO:0000313" key="8">
    <source>
        <dbReference type="EMBL" id="ETN74818.1"/>
    </source>
</evidence>
<dbReference type="OMA" id="MVQMQVQ"/>
<keyword evidence="4" id="KW-0813">Transport</keyword>
<evidence type="ECO:0000256" key="3">
    <source>
        <dbReference type="ARBA" id="ARBA00006218"/>
    </source>
</evidence>
<evidence type="ECO:0000256" key="2">
    <source>
        <dbReference type="ARBA" id="ARBA00004240"/>
    </source>
</evidence>
<dbReference type="GO" id="GO:0005783">
    <property type="term" value="C:endoplasmic reticulum"/>
    <property type="evidence" value="ECO:0007669"/>
    <property type="project" value="UniProtKB-SubCell"/>
</dbReference>
<dbReference type="Pfam" id="PF04051">
    <property type="entry name" value="TRAPP"/>
    <property type="match status" value="1"/>
</dbReference>
<evidence type="ECO:0000256" key="4">
    <source>
        <dbReference type="ARBA" id="ARBA00022448"/>
    </source>
</evidence>
<dbReference type="GO" id="GO:0030008">
    <property type="term" value="C:TRAPP complex"/>
    <property type="evidence" value="ECO:0007669"/>
    <property type="project" value="InterPro"/>
</dbReference>
<dbReference type="OrthoDB" id="10262857at2759"/>
<dbReference type="Gene3D" id="3.30.1380.20">
    <property type="entry name" value="Trafficking protein particle complex subunit 3"/>
    <property type="match status" value="1"/>
</dbReference>
<evidence type="ECO:0000256" key="5">
    <source>
        <dbReference type="ARBA" id="ARBA00022824"/>
    </source>
</evidence>
<evidence type="ECO:0000256" key="6">
    <source>
        <dbReference type="ARBA" id="ARBA00022892"/>
    </source>
</evidence>
<comment type="similarity">
    <text evidence="3">Belongs to the TRAPP small subunits family. BET3 subfamily.</text>
</comment>
<proteinExistence type="inferred from homology"/>
<accession>W2SZ16</accession>
<dbReference type="InterPro" id="IPR024096">
    <property type="entry name" value="NO_sig/Golgi_transp_ligand-bd"/>
</dbReference>
<keyword evidence="5" id="KW-0256">Endoplasmic reticulum</keyword>
<dbReference type="InterPro" id="IPR007194">
    <property type="entry name" value="TRAPP_component"/>
</dbReference>
<dbReference type="GO" id="GO:0005794">
    <property type="term" value="C:Golgi apparatus"/>
    <property type="evidence" value="ECO:0007669"/>
    <property type="project" value="UniProtKB-SubCell"/>
</dbReference>
<keyword evidence="9" id="KW-1185">Reference proteome</keyword>
<dbReference type="Proteomes" id="UP000053676">
    <property type="component" value="Unassembled WGS sequence"/>
</dbReference>
<sequence length="221" mass="24551">MTRKNDLENLANAGDHEPAQVREVKTIRSEGMFPTLINIASYETVQCNSGWDFCFVMSAELFSLTYGALVTEMLRDYEDPKQVNMRLDKIGFNMGTRLADDFLAKNAHVPKCTDCRQIADVLSKNAIPTYLGVPATVSNWGGGDREFSLIIENNPLTELVEVPASLSTLNYSQIIAGAIRGGLEALHFKVYSSVIENPTNTEIKIKFEQILRDNLPAGEED</sequence>
<dbReference type="PANTHER" id="PTHR13048">
    <property type="entry name" value="TRAFFICKING PROTEIN PARTICLE COMPLEX SUBUNIT 3"/>
    <property type="match status" value="1"/>
</dbReference>
<comment type="subcellular location">
    <subcellularLocation>
        <location evidence="2">Endoplasmic reticulum</location>
    </subcellularLocation>
    <subcellularLocation>
        <location evidence="1">Golgi apparatus</location>
        <location evidence="1">cis-Golgi network</location>
    </subcellularLocation>
</comment>
<dbReference type="InterPro" id="IPR016721">
    <property type="entry name" value="Bet3"/>
</dbReference>
<keyword evidence="6" id="KW-0931">ER-Golgi transport</keyword>
<dbReference type="CDD" id="cd14942">
    <property type="entry name" value="TRAPPC3_bet3"/>
    <property type="match status" value="1"/>
</dbReference>
<dbReference type="SUPFAM" id="SSF111126">
    <property type="entry name" value="Ligand-binding domain in the NO signalling and Golgi transport"/>
    <property type="match status" value="1"/>
</dbReference>
<evidence type="ECO:0000256" key="1">
    <source>
        <dbReference type="ARBA" id="ARBA00004222"/>
    </source>
</evidence>
<organism evidence="8 9">
    <name type="scientific">Necator americanus</name>
    <name type="common">Human hookworm</name>
    <dbReference type="NCBI Taxonomy" id="51031"/>
    <lineage>
        <taxon>Eukaryota</taxon>
        <taxon>Metazoa</taxon>
        <taxon>Ecdysozoa</taxon>
        <taxon>Nematoda</taxon>
        <taxon>Chromadorea</taxon>
        <taxon>Rhabditida</taxon>
        <taxon>Rhabditina</taxon>
        <taxon>Rhabditomorpha</taxon>
        <taxon>Strongyloidea</taxon>
        <taxon>Ancylostomatidae</taxon>
        <taxon>Bunostominae</taxon>
        <taxon>Necator</taxon>
    </lineage>
</organism>
<evidence type="ECO:0000313" key="9">
    <source>
        <dbReference type="Proteomes" id="UP000053676"/>
    </source>
</evidence>
<dbReference type="GO" id="GO:0048193">
    <property type="term" value="P:Golgi vesicle transport"/>
    <property type="evidence" value="ECO:0007669"/>
    <property type="project" value="InterPro"/>
</dbReference>
<dbReference type="STRING" id="51031.W2SZ16"/>
<dbReference type="EMBL" id="KI660333">
    <property type="protein sequence ID" value="ETN74818.1"/>
    <property type="molecule type" value="Genomic_DNA"/>
</dbReference>
<gene>
    <name evidence="8" type="ORF">NECAME_12717</name>
</gene>